<dbReference type="PANTHER" id="PTHR30570:SF1">
    <property type="entry name" value="PHOSPHATE-BINDING PROTEIN PSTS"/>
    <property type="match status" value="1"/>
</dbReference>
<feature type="signal peptide" evidence="2">
    <location>
        <begin position="1"/>
        <end position="28"/>
    </location>
</feature>
<protein>
    <submittedName>
        <fullName evidence="4">PstS family phosphate ABC transporter substrate-binding protein</fullName>
    </submittedName>
</protein>
<evidence type="ECO:0000259" key="3">
    <source>
        <dbReference type="Pfam" id="PF12849"/>
    </source>
</evidence>
<evidence type="ECO:0000313" key="5">
    <source>
        <dbReference type="Proteomes" id="UP001301869"/>
    </source>
</evidence>
<feature type="domain" description="PBP" evidence="3">
    <location>
        <begin position="24"/>
        <end position="300"/>
    </location>
</feature>
<dbReference type="PANTHER" id="PTHR30570">
    <property type="entry name" value="PERIPLASMIC PHOSPHATE BINDING COMPONENT OF PHOSPHATE ABC TRANSPORTER"/>
    <property type="match status" value="1"/>
</dbReference>
<dbReference type="Proteomes" id="UP001301869">
    <property type="component" value="Chromosome"/>
</dbReference>
<dbReference type="SUPFAM" id="SSF53850">
    <property type="entry name" value="Periplasmic binding protein-like II"/>
    <property type="match status" value="1"/>
</dbReference>
<accession>A0ABY9Z0A0</accession>
<proteinExistence type="predicted"/>
<sequence length="342" mass="36931">MSRTFKNRAFKTTVLAAAVISAVGVAQARDQVRIVGSSTVYPFASYVAEEFGAITDYPTPVIESTGSGGGLRLFCNGVGEDTPDISNASRRMKPSEFERCAENGVTDITEAFIGYDGIAFAQSGANPAMEVTREQLFLALAAKVPVEGELVDNPYSRWSEIDASLPDREIAVYGPPTTSGTRDAFEELVMEAASEAMDAYGGEGFTDIRTDGAYIDAGENDNLIVQRLAENTDAFGIFGYSFLEENADTLIGSSIDGVEPTPDAIGSGEYPVSRSLFFYVKNQHTDEVPAMYEYANTFMSEQMIGELGYLKGIGLIPAPEEMREKARQAVADHESIELADLK</sequence>
<name>A0ABY9Z0A0_9GAMM</name>
<keyword evidence="1 2" id="KW-0732">Signal</keyword>
<dbReference type="Pfam" id="PF12849">
    <property type="entry name" value="PBP_like_2"/>
    <property type="match status" value="1"/>
</dbReference>
<feature type="chain" id="PRO_5047313832" evidence="2">
    <location>
        <begin position="29"/>
        <end position="342"/>
    </location>
</feature>
<evidence type="ECO:0000256" key="2">
    <source>
        <dbReference type="SAM" id="SignalP"/>
    </source>
</evidence>
<evidence type="ECO:0000256" key="1">
    <source>
        <dbReference type="ARBA" id="ARBA00022729"/>
    </source>
</evidence>
<dbReference type="InterPro" id="IPR050811">
    <property type="entry name" value="Phosphate_ABC_transporter"/>
</dbReference>
<dbReference type="Gene3D" id="3.40.190.10">
    <property type="entry name" value="Periplasmic binding protein-like II"/>
    <property type="match status" value="2"/>
</dbReference>
<dbReference type="InterPro" id="IPR024370">
    <property type="entry name" value="PBP_domain"/>
</dbReference>
<organism evidence="4 5">
    <name type="scientific">Halomonas piscis</name>
    <dbReference type="NCBI Taxonomy" id="3031727"/>
    <lineage>
        <taxon>Bacteria</taxon>
        <taxon>Pseudomonadati</taxon>
        <taxon>Pseudomonadota</taxon>
        <taxon>Gammaproteobacteria</taxon>
        <taxon>Oceanospirillales</taxon>
        <taxon>Halomonadaceae</taxon>
        <taxon>Halomonas</taxon>
    </lineage>
</organism>
<evidence type="ECO:0000313" key="4">
    <source>
        <dbReference type="EMBL" id="WNK20258.1"/>
    </source>
</evidence>
<dbReference type="RefSeq" id="WP_017428955.1">
    <property type="nucleotide sequence ID" value="NZ_CP119391.1"/>
</dbReference>
<keyword evidence="5" id="KW-1185">Reference proteome</keyword>
<dbReference type="CDD" id="cd13654">
    <property type="entry name" value="PBP2_phosphate_like_2"/>
    <property type="match status" value="1"/>
</dbReference>
<dbReference type="EMBL" id="CP119391">
    <property type="protein sequence ID" value="WNK20258.1"/>
    <property type="molecule type" value="Genomic_DNA"/>
</dbReference>
<reference evidence="4 5" key="1">
    <citation type="submission" date="2023-03" db="EMBL/GenBank/DDBJ databases">
        <title>Halomonas sp. nov., isolated from Korean tranditional fermented seafood 'Jeotgal'.</title>
        <authorList>
            <person name="Kim B."/>
            <person name="Shin N.-R."/>
        </authorList>
    </citation>
    <scope>NUCLEOTIDE SEQUENCE [LARGE SCALE GENOMIC DNA]</scope>
    <source>
        <strain evidence="4 5">SG2L-4</strain>
    </source>
</reference>
<gene>
    <name evidence="4" type="ORF">P1P91_00760</name>
</gene>